<proteinExistence type="predicted"/>
<dbReference type="Proteomes" id="UP001589575">
    <property type="component" value="Unassembled WGS sequence"/>
</dbReference>
<organism evidence="2 3">
    <name type="scientific">Citricoccus parietis</name>
    <dbReference type="NCBI Taxonomy" id="592307"/>
    <lineage>
        <taxon>Bacteria</taxon>
        <taxon>Bacillati</taxon>
        <taxon>Actinomycetota</taxon>
        <taxon>Actinomycetes</taxon>
        <taxon>Micrococcales</taxon>
        <taxon>Micrococcaceae</taxon>
        <taxon>Citricoccus</taxon>
    </lineage>
</organism>
<evidence type="ECO:0000313" key="2">
    <source>
        <dbReference type="EMBL" id="MFB9072483.1"/>
    </source>
</evidence>
<evidence type="ECO:0000256" key="1">
    <source>
        <dbReference type="SAM" id="MobiDB-lite"/>
    </source>
</evidence>
<feature type="region of interest" description="Disordered" evidence="1">
    <location>
        <begin position="1"/>
        <end position="113"/>
    </location>
</feature>
<evidence type="ECO:0000313" key="3">
    <source>
        <dbReference type="Proteomes" id="UP001589575"/>
    </source>
</evidence>
<reference evidence="2 3" key="1">
    <citation type="submission" date="2024-09" db="EMBL/GenBank/DDBJ databases">
        <authorList>
            <person name="Sun Q."/>
            <person name="Mori K."/>
        </authorList>
    </citation>
    <scope>NUCLEOTIDE SEQUENCE [LARGE SCALE GENOMIC DNA]</scope>
    <source>
        <strain evidence="2 3">CCM 7609</strain>
    </source>
</reference>
<comment type="caution">
    <text evidence="2">The sequence shown here is derived from an EMBL/GenBank/DDBJ whole genome shotgun (WGS) entry which is preliminary data.</text>
</comment>
<accession>A0ABV5G0M6</accession>
<keyword evidence="3" id="KW-1185">Reference proteome</keyword>
<feature type="compositionally biased region" description="Basic and acidic residues" evidence="1">
    <location>
        <begin position="1"/>
        <end position="15"/>
    </location>
</feature>
<name>A0ABV5G0M6_9MICC</name>
<feature type="compositionally biased region" description="Polar residues" evidence="1">
    <location>
        <begin position="98"/>
        <end position="113"/>
    </location>
</feature>
<dbReference type="EMBL" id="JBHMFI010000001">
    <property type="protein sequence ID" value="MFB9072483.1"/>
    <property type="molecule type" value="Genomic_DNA"/>
</dbReference>
<protein>
    <submittedName>
        <fullName evidence="2">Uncharacterized protein</fullName>
    </submittedName>
</protein>
<sequence length="113" mass="12371">MAAGIRDDPLSEGRDWCGGTQASRVAPHVTRFTRGKPPRVPLNRISGEAGHKDRDTRSGLTPSGRTLEREPAFRRRTHPPPQSRGRFPTIPESPRVAESSTGTCTLRLTSAMV</sequence>
<gene>
    <name evidence="2" type="ORF">ACFFX0_15280</name>
</gene>